<comment type="caution">
    <text evidence="10">Lacks conserved residue(s) required for the propagation of feature annotation.</text>
</comment>
<keyword evidence="1 10" id="KW-1003">Cell membrane</keyword>
<dbReference type="CDD" id="cd03785">
    <property type="entry name" value="GT28_MurG"/>
    <property type="match status" value="1"/>
</dbReference>
<evidence type="ECO:0000256" key="1">
    <source>
        <dbReference type="ARBA" id="ARBA00022475"/>
    </source>
</evidence>
<comment type="subcellular location">
    <subcellularLocation>
        <location evidence="10">Cell membrane</location>
        <topology evidence="10">Peripheral membrane protein</topology>
        <orientation evidence="10">Cytoplasmic side</orientation>
    </subcellularLocation>
</comment>
<feature type="binding site" evidence="10">
    <location>
        <position position="194"/>
    </location>
    <ligand>
        <name>UDP-N-acetyl-alpha-D-glucosamine</name>
        <dbReference type="ChEBI" id="CHEBI:57705"/>
    </ligand>
</feature>
<keyword evidence="2 10" id="KW-0132">Cell division</keyword>
<dbReference type="RefSeq" id="WP_200672934.1">
    <property type="nucleotide sequence ID" value="NZ_JAACYA010000001.1"/>
</dbReference>
<accession>A0ABS1GF02</accession>
<keyword evidence="4 10" id="KW-0808">Transferase</keyword>
<evidence type="ECO:0000256" key="10">
    <source>
        <dbReference type="HAMAP-Rule" id="MF_00033"/>
    </source>
</evidence>
<protein>
    <recommendedName>
        <fullName evidence="10">UDP-N-acetylglucosamine--N-acetylmuramyl-(pentapeptide) pyrophosphoryl-undecaprenol N-acetylglucosamine transferase</fullName>
        <ecNumber evidence="10">2.4.1.227</ecNumber>
    </recommendedName>
    <alternativeName>
        <fullName evidence="10">Undecaprenyl-PP-MurNAc-pentapeptide-UDPGlcNAc GlcNAc transferase</fullName>
    </alternativeName>
</protein>
<feature type="binding site" evidence="10">
    <location>
        <begin position="10"/>
        <end position="12"/>
    </location>
    <ligand>
        <name>UDP-N-acetyl-alpha-D-glucosamine</name>
        <dbReference type="ChEBI" id="CHEBI:57705"/>
    </ligand>
</feature>
<organism evidence="13 14">
    <name type="scientific">Persephonella atlantica</name>
    <dbReference type="NCBI Taxonomy" id="2699429"/>
    <lineage>
        <taxon>Bacteria</taxon>
        <taxon>Pseudomonadati</taxon>
        <taxon>Aquificota</taxon>
        <taxon>Aquificia</taxon>
        <taxon>Aquificales</taxon>
        <taxon>Hydrogenothermaceae</taxon>
        <taxon>Persephonella</taxon>
    </lineage>
</organism>
<feature type="domain" description="Glycosyl transferase family 28 C-terminal" evidence="12">
    <location>
        <begin position="187"/>
        <end position="332"/>
    </location>
</feature>
<comment type="pathway">
    <text evidence="10">Cell wall biogenesis; peptidoglycan biosynthesis.</text>
</comment>
<dbReference type="Pfam" id="PF03033">
    <property type="entry name" value="Glyco_transf_28"/>
    <property type="match status" value="1"/>
</dbReference>
<evidence type="ECO:0000256" key="6">
    <source>
        <dbReference type="ARBA" id="ARBA00022984"/>
    </source>
</evidence>
<comment type="function">
    <text evidence="10">Cell wall formation. Catalyzes the transfer of a GlcNAc subunit on undecaprenyl-pyrophosphoryl-MurNAc-pentapeptide (lipid intermediate I) to form undecaprenyl-pyrophosphoryl-MurNAc-(pentapeptide)GlcNAc (lipid intermediate II).</text>
</comment>
<feature type="binding site" evidence="10">
    <location>
        <position position="285"/>
    </location>
    <ligand>
        <name>UDP-N-acetyl-alpha-D-glucosamine</name>
        <dbReference type="ChEBI" id="CHEBI:57705"/>
    </ligand>
</feature>
<proteinExistence type="inferred from homology"/>
<dbReference type="PANTHER" id="PTHR21015:SF22">
    <property type="entry name" value="GLYCOSYLTRANSFERASE"/>
    <property type="match status" value="1"/>
</dbReference>
<evidence type="ECO:0000313" key="14">
    <source>
        <dbReference type="Proteomes" id="UP000772812"/>
    </source>
</evidence>
<comment type="catalytic activity">
    <reaction evidence="10">
        <text>di-trans,octa-cis-undecaprenyl diphospho-N-acetyl-alpha-D-muramoyl-L-alanyl-D-glutamyl-meso-2,6-diaminopimeloyl-D-alanyl-D-alanine + UDP-N-acetyl-alpha-D-glucosamine = di-trans,octa-cis-undecaprenyl diphospho-[N-acetyl-alpha-D-glucosaminyl-(1-&gt;4)]-N-acetyl-alpha-D-muramoyl-L-alanyl-D-glutamyl-meso-2,6-diaminopimeloyl-D-alanyl-D-alanine + UDP + H(+)</text>
        <dbReference type="Rhea" id="RHEA:31227"/>
        <dbReference type="ChEBI" id="CHEBI:15378"/>
        <dbReference type="ChEBI" id="CHEBI:57705"/>
        <dbReference type="ChEBI" id="CHEBI:58223"/>
        <dbReference type="ChEBI" id="CHEBI:61387"/>
        <dbReference type="ChEBI" id="CHEBI:61388"/>
        <dbReference type="EC" id="2.4.1.227"/>
    </reaction>
</comment>
<evidence type="ECO:0000256" key="4">
    <source>
        <dbReference type="ARBA" id="ARBA00022679"/>
    </source>
</evidence>
<evidence type="ECO:0000259" key="11">
    <source>
        <dbReference type="Pfam" id="PF03033"/>
    </source>
</evidence>
<dbReference type="GO" id="GO:0016757">
    <property type="term" value="F:glycosyltransferase activity"/>
    <property type="evidence" value="ECO:0007669"/>
    <property type="project" value="UniProtKB-KW"/>
</dbReference>
<keyword evidence="14" id="KW-1185">Reference proteome</keyword>
<feature type="domain" description="Glycosyltransferase family 28 N-terminal" evidence="11">
    <location>
        <begin position="3"/>
        <end position="140"/>
    </location>
</feature>
<sequence length="351" mass="39587">MKIFISGGGTGGHFYPAVAVSEELKERGATIYYFGTEKGIESRKNFPADRKFLYNISGIRGKNIFSSTSSALRLIKTSFSVAEIIKKEKPDAVLCFGGYTSVPLGIASAITGTPLFLHEQNSVPSYTNRILSKFARKIFITFEYSKKFFKEDKTLLSGLPVRKQIKEDIKVKKESARKELGLENRKTVLIFGGSQGSRRLSQLGFELAGLMKNLQFLIIGGKHYTKPSNIPENVYFFEYIDRIGLAYASSDIVISRSGASSTYEILLSGKFAVFVPYPYAASDHQFFNALWLYKKGLCEIMREESLSTEKIKSILEKTESQYLKDIEKDLKNLSIYNSEKIIVDRIFDELD</sequence>
<keyword evidence="9 10" id="KW-0961">Cell wall biogenesis/degradation</keyword>
<evidence type="ECO:0000256" key="8">
    <source>
        <dbReference type="ARBA" id="ARBA00023306"/>
    </source>
</evidence>
<evidence type="ECO:0000256" key="5">
    <source>
        <dbReference type="ARBA" id="ARBA00022960"/>
    </source>
</evidence>
<keyword evidence="8 10" id="KW-0131">Cell cycle</keyword>
<comment type="similarity">
    <text evidence="10">Belongs to the glycosyltransferase 28 family. MurG subfamily.</text>
</comment>
<keyword evidence="7 10" id="KW-0472">Membrane</keyword>
<dbReference type="Proteomes" id="UP000772812">
    <property type="component" value="Unassembled WGS sequence"/>
</dbReference>
<evidence type="ECO:0000256" key="9">
    <source>
        <dbReference type="ARBA" id="ARBA00023316"/>
    </source>
</evidence>
<feature type="binding site" evidence="10">
    <location>
        <position position="240"/>
    </location>
    <ligand>
        <name>UDP-N-acetyl-alpha-D-glucosamine</name>
        <dbReference type="ChEBI" id="CHEBI:57705"/>
    </ligand>
</feature>
<feature type="binding site" evidence="10">
    <location>
        <position position="121"/>
    </location>
    <ligand>
        <name>UDP-N-acetyl-alpha-D-glucosamine</name>
        <dbReference type="ChEBI" id="CHEBI:57705"/>
    </ligand>
</feature>
<dbReference type="HAMAP" id="MF_00033">
    <property type="entry name" value="MurG"/>
    <property type="match status" value="1"/>
</dbReference>
<reference evidence="13 14" key="1">
    <citation type="journal article" date="2021" name="Syst. Appl. Microbiol.">
        <title>Persephonella atlantica sp. nov.: How to adapt to physico-chemical gradients in high temperature hydrothermal habitats.</title>
        <authorList>
            <person name="Francois D.X."/>
            <person name="Godfroy A."/>
            <person name="Mathien C."/>
            <person name="Aube J."/>
            <person name="Cathalot C."/>
            <person name="Lesongeur F."/>
            <person name="L'Haridon S."/>
            <person name="Philippon X."/>
            <person name="Roussel E.G."/>
        </authorList>
    </citation>
    <scope>NUCLEOTIDE SEQUENCE [LARGE SCALE GENOMIC DNA]</scope>
    <source>
        <strain evidence="13 14">MO1340</strain>
    </source>
</reference>
<dbReference type="NCBIfam" id="TIGR01133">
    <property type="entry name" value="murG"/>
    <property type="match status" value="1"/>
</dbReference>
<dbReference type="PANTHER" id="PTHR21015">
    <property type="entry name" value="UDP-N-ACETYLGLUCOSAMINE--N-ACETYLMURAMYL-(PENTAPEPTIDE) PYROPHOSPHORYL-UNDECAPRENOL N-ACETYLGLUCOSAMINE TRANSFERASE 1"/>
    <property type="match status" value="1"/>
</dbReference>
<name>A0ABS1GF02_9AQUI</name>
<keyword evidence="3 10" id="KW-0328">Glycosyltransferase</keyword>
<dbReference type="EC" id="2.4.1.227" evidence="10"/>
<dbReference type="Gene3D" id="3.40.50.2000">
    <property type="entry name" value="Glycogen Phosphorylase B"/>
    <property type="match status" value="2"/>
</dbReference>
<evidence type="ECO:0000256" key="7">
    <source>
        <dbReference type="ARBA" id="ARBA00023136"/>
    </source>
</evidence>
<keyword evidence="5 10" id="KW-0133">Cell shape</keyword>
<dbReference type="InterPro" id="IPR004276">
    <property type="entry name" value="GlycoTrans_28_N"/>
</dbReference>
<evidence type="ECO:0000256" key="2">
    <source>
        <dbReference type="ARBA" id="ARBA00022618"/>
    </source>
</evidence>
<dbReference type="SUPFAM" id="SSF53756">
    <property type="entry name" value="UDP-Glycosyltransferase/glycogen phosphorylase"/>
    <property type="match status" value="1"/>
</dbReference>
<feature type="binding site" evidence="10">
    <location>
        <position position="162"/>
    </location>
    <ligand>
        <name>UDP-N-acetyl-alpha-D-glucosamine</name>
        <dbReference type="ChEBI" id="CHEBI:57705"/>
    </ligand>
</feature>
<gene>
    <name evidence="10 13" type="primary">murG</name>
    <name evidence="13" type="ORF">GWK41_00365</name>
</gene>
<dbReference type="Pfam" id="PF04101">
    <property type="entry name" value="Glyco_tran_28_C"/>
    <property type="match status" value="1"/>
</dbReference>
<evidence type="ECO:0000256" key="3">
    <source>
        <dbReference type="ARBA" id="ARBA00022676"/>
    </source>
</evidence>
<dbReference type="InterPro" id="IPR007235">
    <property type="entry name" value="Glyco_trans_28_C"/>
</dbReference>
<dbReference type="EMBL" id="JAACYA010000001">
    <property type="protein sequence ID" value="MBK3331514.1"/>
    <property type="molecule type" value="Genomic_DNA"/>
</dbReference>
<evidence type="ECO:0000313" key="13">
    <source>
        <dbReference type="EMBL" id="MBK3331514.1"/>
    </source>
</evidence>
<dbReference type="InterPro" id="IPR006009">
    <property type="entry name" value="GlcNAc_MurG"/>
</dbReference>
<evidence type="ECO:0000259" key="12">
    <source>
        <dbReference type="Pfam" id="PF04101"/>
    </source>
</evidence>
<keyword evidence="6 10" id="KW-0573">Peptidoglycan synthesis</keyword>
<comment type="caution">
    <text evidence="13">The sequence shown here is derived from an EMBL/GenBank/DDBJ whole genome shotgun (WGS) entry which is preliminary data.</text>
</comment>